<keyword evidence="2 4" id="KW-0863">Zinc-finger</keyword>
<evidence type="ECO:0000256" key="3">
    <source>
        <dbReference type="ARBA" id="ARBA00022833"/>
    </source>
</evidence>
<dbReference type="SUPFAM" id="SSF57850">
    <property type="entry name" value="RING/U-box"/>
    <property type="match status" value="1"/>
</dbReference>
<name>A0A9P0P1B5_ACAOB</name>
<keyword evidence="3" id="KW-0862">Zinc</keyword>
<protein>
    <recommendedName>
        <fullName evidence="6">RING-type domain-containing protein</fullName>
    </recommendedName>
</protein>
<dbReference type="PANTHER" id="PTHR47094:SF1">
    <property type="entry name" value="RING-TYPE E3 UBIQUITIN TRANSFERASE"/>
    <property type="match status" value="1"/>
</dbReference>
<keyword evidence="8" id="KW-1185">Reference proteome</keyword>
<evidence type="ECO:0000256" key="2">
    <source>
        <dbReference type="ARBA" id="ARBA00022771"/>
    </source>
</evidence>
<evidence type="ECO:0000313" key="8">
    <source>
        <dbReference type="Proteomes" id="UP001152888"/>
    </source>
</evidence>
<dbReference type="OrthoDB" id="6105938at2759"/>
<feature type="compositionally biased region" description="Low complexity" evidence="5">
    <location>
        <begin position="70"/>
        <end position="81"/>
    </location>
</feature>
<dbReference type="InterPro" id="IPR049627">
    <property type="entry name" value="SLX8"/>
</dbReference>
<dbReference type="InterPro" id="IPR017907">
    <property type="entry name" value="Znf_RING_CS"/>
</dbReference>
<dbReference type="SMART" id="SM00184">
    <property type="entry name" value="RING"/>
    <property type="match status" value="1"/>
</dbReference>
<reference evidence="7" key="1">
    <citation type="submission" date="2022-03" db="EMBL/GenBank/DDBJ databases">
        <authorList>
            <person name="Sayadi A."/>
        </authorList>
    </citation>
    <scope>NUCLEOTIDE SEQUENCE</scope>
</reference>
<dbReference type="GO" id="GO:0006511">
    <property type="term" value="P:ubiquitin-dependent protein catabolic process"/>
    <property type="evidence" value="ECO:0007669"/>
    <property type="project" value="TreeGrafter"/>
</dbReference>
<feature type="region of interest" description="Disordered" evidence="5">
    <location>
        <begin position="153"/>
        <end position="186"/>
    </location>
</feature>
<comment type="caution">
    <text evidence="7">The sequence shown here is derived from an EMBL/GenBank/DDBJ whole genome shotgun (WGS) entry which is preliminary data.</text>
</comment>
<dbReference type="Pfam" id="PF13639">
    <property type="entry name" value="zf-RING_2"/>
    <property type="match status" value="1"/>
</dbReference>
<dbReference type="GO" id="GO:0033768">
    <property type="term" value="C:SUMO-targeted ubiquitin ligase complex"/>
    <property type="evidence" value="ECO:0007669"/>
    <property type="project" value="TreeGrafter"/>
</dbReference>
<organism evidence="7 8">
    <name type="scientific">Acanthoscelides obtectus</name>
    <name type="common">Bean weevil</name>
    <name type="synonym">Bruchus obtectus</name>
    <dbReference type="NCBI Taxonomy" id="200917"/>
    <lineage>
        <taxon>Eukaryota</taxon>
        <taxon>Metazoa</taxon>
        <taxon>Ecdysozoa</taxon>
        <taxon>Arthropoda</taxon>
        <taxon>Hexapoda</taxon>
        <taxon>Insecta</taxon>
        <taxon>Pterygota</taxon>
        <taxon>Neoptera</taxon>
        <taxon>Endopterygota</taxon>
        <taxon>Coleoptera</taxon>
        <taxon>Polyphaga</taxon>
        <taxon>Cucujiformia</taxon>
        <taxon>Chrysomeloidea</taxon>
        <taxon>Chrysomelidae</taxon>
        <taxon>Bruchinae</taxon>
        <taxon>Bruchini</taxon>
        <taxon>Acanthoscelides</taxon>
    </lineage>
</organism>
<keyword evidence="1" id="KW-0479">Metal-binding</keyword>
<evidence type="ECO:0000256" key="1">
    <source>
        <dbReference type="ARBA" id="ARBA00022723"/>
    </source>
</evidence>
<accession>A0A9P0P1B5</accession>
<dbReference type="InterPro" id="IPR001841">
    <property type="entry name" value="Znf_RING"/>
</dbReference>
<dbReference type="EMBL" id="CAKOFQ010006741">
    <property type="protein sequence ID" value="CAH1967097.1"/>
    <property type="molecule type" value="Genomic_DNA"/>
</dbReference>
<dbReference type="Gene3D" id="3.30.40.10">
    <property type="entry name" value="Zinc/RING finger domain, C3HC4 (zinc finger)"/>
    <property type="match status" value="1"/>
</dbReference>
<feature type="compositionally biased region" description="Polar residues" evidence="5">
    <location>
        <begin position="158"/>
        <end position="168"/>
    </location>
</feature>
<dbReference type="PANTHER" id="PTHR47094">
    <property type="entry name" value="ELFLESS, ISOFORM B"/>
    <property type="match status" value="1"/>
</dbReference>
<sequence>MSRRRRRATRSVNYDEDDDSDDDAERNYTMDIFLQIARNIASISKPSRGRTPAKRKKSSTAPRASRGRCRTSASTSTRSNTMGSRHASVASTDPDPIDTEYYERVRNRVNSHFKSSIVLVSDNEDAAPPPPQAAKPASQSRFSKSFYVLTDSDDDVLPSTSTGPDVQKTTTTESTAPAAPETVPKDELLEVIDDILDCTDASPVKTPVSDSIEDWKAKTEELLSNVDAIMKEVYEKTGTKKKKEEPKKEPEKVENVAPPKTVEVPTCPVCLEVLGGSIQAATTHCGHIFCLSCIKAVAKISRKCPTCRKSVTLKKIVAIYL</sequence>
<dbReference type="GO" id="GO:0008270">
    <property type="term" value="F:zinc ion binding"/>
    <property type="evidence" value="ECO:0007669"/>
    <property type="project" value="UniProtKB-KW"/>
</dbReference>
<dbReference type="GO" id="GO:0140082">
    <property type="term" value="F:SUMO-ubiquitin ligase activity"/>
    <property type="evidence" value="ECO:0007669"/>
    <property type="project" value="TreeGrafter"/>
</dbReference>
<feature type="domain" description="RING-type" evidence="6">
    <location>
        <begin position="267"/>
        <end position="308"/>
    </location>
</feature>
<feature type="compositionally biased region" description="Low complexity" evidence="5">
    <location>
        <begin position="169"/>
        <end position="182"/>
    </location>
</feature>
<dbReference type="GO" id="GO:0061630">
    <property type="term" value="F:ubiquitin protein ligase activity"/>
    <property type="evidence" value="ECO:0007669"/>
    <property type="project" value="InterPro"/>
</dbReference>
<gene>
    <name evidence="7" type="ORF">ACAOBT_LOCUS7217</name>
</gene>
<feature type="compositionally biased region" description="Basic residues" evidence="5">
    <location>
        <begin position="47"/>
        <end position="58"/>
    </location>
</feature>
<proteinExistence type="predicted"/>
<evidence type="ECO:0000313" key="7">
    <source>
        <dbReference type="EMBL" id="CAH1967097.1"/>
    </source>
</evidence>
<dbReference type="GO" id="GO:0032183">
    <property type="term" value="F:SUMO binding"/>
    <property type="evidence" value="ECO:0007669"/>
    <property type="project" value="TreeGrafter"/>
</dbReference>
<dbReference type="Proteomes" id="UP001152888">
    <property type="component" value="Unassembled WGS sequence"/>
</dbReference>
<dbReference type="PROSITE" id="PS00518">
    <property type="entry name" value="ZF_RING_1"/>
    <property type="match status" value="1"/>
</dbReference>
<feature type="region of interest" description="Disordered" evidence="5">
    <location>
        <begin position="41"/>
        <end position="97"/>
    </location>
</feature>
<evidence type="ECO:0000256" key="5">
    <source>
        <dbReference type="SAM" id="MobiDB-lite"/>
    </source>
</evidence>
<evidence type="ECO:0000256" key="4">
    <source>
        <dbReference type="PROSITE-ProRule" id="PRU00175"/>
    </source>
</evidence>
<dbReference type="PROSITE" id="PS50089">
    <property type="entry name" value="ZF_RING_2"/>
    <property type="match status" value="1"/>
</dbReference>
<evidence type="ECO:0000259" key="6">
    <source>
        <dbReference type="PROSITE" id="PS50089"/>
    </source>
</evidence>
<feature type="compositionally biased region" description="Acidic residues" evidence="5">
    <location>
        <begin position="14"/>
        <end position="24"/>
    </location>
</feature>
<dbReference type="AlphaFoldDB" id="A0A9P0P1B5"/>
<feature type="region of interest" description="Disordered" evidence="5">
    <location>
        <begin position="1"/>
        <end position="26"/>
    </location>
</feature>
<dbReference type="InterPro" id="IPR013083">
    <property type="entry name" value="Znf_RING/FYVE/PHD"/>
</dbReference>